<accession>A0A2I0I4T5</accession>
<evidence type="ECO:0000313" key="2">
    <source>
        <dbReference type="EMBL" id="PKI38967.1"/>
    </source>
</evidence>
<dbReference type="EMBL" id="PGOL01003947">
    <property type="protein sequence ID" value="PKI38967.1"/>
    <property type="molecule type" value="Genomic_DNA"/>
</dbReference>
<dbReference type="Proteomes" id="UP000233551">
    <property type="component" value="Unassembled WGS sequence"/>
</dbReference>
<reference evidence="2 3" key="1">
    <citation type="submission" date="2017-11" db="EMBL/GenBank/DDBJ databases">
        <title>De-novo sequencing of pomegranate (Punica granatum L.) genome.</title>
        <authorList>
            <person name="Akparov Z."/>
            <person name="Amiraslanov A."/>
            <person name="Hajiyeva S."/>
            <person name="Abbasov M."/>
            <person name="Kaur K."/>
            <person name="Hamwieh A."/>
            <person name="Solovyev V."/>
            <person name="Salamov A."/>
            <person name="Braich B."/>
            <person name="Kosarev P."/>
            <person name="Mahmoud A."/>
            <person name="Hajiyev E."/>
            <person name="Babayeva S."/>
            <person name="Izzatullayeva V."/>
            <person name="Mammadov A."/>
            <person name="Mammadov A."/>
            <person name="Sharifova S."/>
            <person name="Ojaghi J."/>
            <person name="Eynullazada K."/>
            <person name="Bayramov B."/>
            <person name="Abdulazimova A."/>
            <person name="Shahmuradov I."/>
        </authorList>
    </citation>
    <scope>NUCLEOTIDE SEQUENCE [LARGE SCALE GENOMIC DNA]</scope>
    <source>
        <strain evidence="3">cv. AG2017</strain>
        <tissue evidence="2">Leaf</tissue>
    </source>
</reference>
<evidence type="ECO:0000313" key="3">
    <source>
        <dbReference type="Proteomes" id="UP000233551"/>
    </source>
</evidence>
<feature type="region of interest" description="Disordered" evidence="1">
    <location>
        <begin position="1"/>
        <end position="56"/>
    </location>
</feature>
<name>A0A2I0I4T5_PUNGR</name>
<evidence type="ECO:0000256" key="1">
    <source>
        <dbReference type="SAM" id="MobiDB-lite"/>
    </source>
</evidence>
<protein>
    <submittedName>
        <fullName evidence="2">Uncharacterized protein</fullName>
    </submittedName>
</protein>
<gene>
    <name evidence="2" type="ORF">CRG98_040641</name>
</gene>
<proteinExistence type="predicted"/>
<organism evidence="2 3">
    <name type="scientific">Punica granatum</name>
    <name type="common">Pomegranate</name>
    <dbReference type="NCBI Taxonomy" id="22663"/>
    <lineage>
        <taxon>Eukaryota</taxon>
        <taxon>Viridiplantae</taxon>
        <taxon>Streptophyta</taxon>
        <taxon>Embryophyta</taxon>
        <taxon>Tracheophyta</taxon>
        <taxon>Spermatophyta</taxon>
        <taxon>Magnoliopsida</taxon>
        <taxon>eudicotyledons</taxon>
        <taxon>Gunneridae</taxon>
        <taxon>Pentapetalae</taxon>
        <taxon>rosids</taxon>
        <taxon>malvids</taxon>
        <taxon>Myrtales</taxon>
        <taxon>Lythraceae</taxon>
        <taxon>Punica</taxon>
    </lineage>
</organism>
<dbReference type="AlphaFoldDB" id="A0A2I0I4T5"/>
<keyword evidence="3" id="KW-1185">Reference proteome</keyword>
<feature type="compositionally biased region" description="Polar residues" evidence="1">
    <location>
        <begin position="27"/>
        <end position="50"/>
    </location>
</feature>
<comment type="caution">
    <text evidence="2">The sequence shown here is derived from an EMBL/GenBank/DDBJ whole genome shotgun (WGS) entry which is preliminary data.</text>
</comment>
<sequence length="82" mass="8784">MPGLSTLEAFRPATARPNVGRPHRASRNNTTTASSDSPTGSCNGNTSTERSAARSLLLSFHNQGPLMGGRHVNRVEQINRVL</sequence>